<dbReference type="RefSeq" id="WP_425347177.1">
    <property type="nucleotide sequence ID" value="NZ_JBGUBD010000018.1"/>
</dbReference>
<proteinExistence type="predicted"/>
<evidence type="ECO:0000313" key="1">
    <source>
        <dbReference type="EMBL" id="MFA9480255.1"/>
    </source>
</evidence>
<accession>A0ABV4U9H1</accession>
<sequence length="86" mass="9950">MKDRLASGQPMRRGDPLFRELFEHHARVNMQIEDVPGGVRVRQTSDAPQIVLLIRQHAHAAVSEFVEIGPDRERRPTPLPESYQRR</sequence>
<keyword evidence="2" id="KW-1185">Reference proteome</keyword>
<dbReference type="Proteomes" id="UP001575105">
    <property type="component" value="Unassembled WGS sequence"/>
</dbReference>
<comment type="caution">
    <text evidence="1">The sequence shown here is derived from an EMBL/GenBank/DDBJ whole genome shotgun (WGS) entry which is preliminary data.</text>
</comment>
<gene>
    <name evidence="1" type="ORF">ACERK3_18435</name>
</gene>
<organism evidence="1 2">
    <name type="scientific">Natronomicrosphaera hydrolytica</name>
    <dbReference type="NCBI Taxonomy" id="3242702"/>
    <lineage>
        <taxon>Bacteria</taxon>
        <taxon>Pseudomonadati</taxon>
        <taxon>Planctomycetota</taxon>
        <taxon>Phycisphaerae</taxon>
        <taxon>Phycisphaerales</taxon>
        <taxon>Phycisphaeraceae</taxon>
        <taxon>Natronomicrosphaera</taxon>
    </lineage>
</organism>
<dbReference type="EMBL" id="JBGUBD010000018">
    <property type="protein sequence ID" value="MFA9480255.1"/>
    <property type="molecule type" value="Genomic_DNA"/>
</dbReference>
<protein>
    <submittedName>
        <fullName evidence="1">Uncharacterized protein</fullName>
    </submittedName>
</protein>
<name>A0ABV4U9H1_9BACT</name>
<evidence type="ECO:0000313" key="2">
    <source>
        <dbReference type="Proteomes" id="UP001575105"/>
    </source>
</evidence>
<reference evidence="1 2" key="1">
    <citation type="submission" date="2024-08" db="EMBL/GenBank/DDBJ databases">
        <title>Whole-genome sequencing of halo(alkali)philic microorganisms from hypersaline lakes.</title>
        <authorList>
            <person name="Sorokin D.Y."/>
            <person name="Merkel A.Y."/>
            <person name="Messina E."/>
            <person name="Yakimov M."/>
        </authorList>
    </citation>
    <scope>NUCLEOTIDE SEQUENCE [LARGE SCALE GENOMIC DNA]</scope>
    <source>
        <strain evidence="1 2">AB-hyl4</strain>
    </source>
</reference>